<evidence type="ECO:0000313" key="3">
    <source>
        <dbReference type="Proteomes" id="UP000001194"/>
    </source>
</evidence>
<evidence type="ECO:0000313" key="2">
    <source>
        <dbReference type="EMBL" id="EDR11328.1"/>
    </source>
</evidence>
<feature type="compositionally biased region" description="Basic and acidic residues" evidence="1">
    <location>
        <begin position="288"/>
        <end position="307"/>
    </location>
</feature>
<sequence>MANLPPRPESPPRGRDDRRLESDRYSARNTISPSRPRETVSSRDRSYVPPRDFDTYRPPPFDNRRDDGFRRNEPVRISDYDSRFDRERQPWGRNERDRPRYSRPGADYDRDRRPYDMDRDYDRRRGSPRRRSRSPPRRRSSPPPHYRDRRSRSPYRSSSPRKPLKLGNHSIAVSPLPHSPYDRGTQRRGRYTPQSREGSPSPSRAAAAPVRPDSNPAPISRPPESESIRPKFEPSADTLETKSQPVEPISESQPISHPPPPSERHGQAASNAKVEPKSEQLDVQPLEMKCESPRVTDEPTSGSKREPSPSPLRQRFINNSTMRGGQPRRWPSRSPPRGPRIHPKNANFHPPSSHPSSTHPPHPHPTPTSHYPTGPRMGRRIYPPNTSAPPTKLSPQPAIKAASPLVHNEIKLPIIPTYEPKPSLTADLEQELARLQAHRAHIGSDYLQHEKGARRALHELDMATVDLRAAEGRRKIADMQLEKAKTGSLGIDGQPIETPVV</sequence>
<dbReference type="AlphaFoldDB" id="B0D3U3"/>
<dbReference type="HOGENOM" id="CLU_498788_0_0_1"/>
<gene>
    <name evidence="2" type="ORF">LACBIDRAFT_316057</name>
</gene>
<name>B0D3U3_LACBS</name>
<keyword evidence="3" id="KW-1185">Reference proteome</keyword>
<reference evidence="2 3" key="1">
    <citation type="journal article" date="2008" name="Nature">
        <title>The genome of Laccaria bicolor provides insights into mycorrhizal symbiosis.</title>
        <authorList>
            <person name="Martin F."/>
            <person name="Aerts A."/>
            <person name="Ahren D."/>
            <person name="Brun A."/>
            <person name="Danchin E.G.J."/>
            <person name="Duchaussoy F."/>
            <person name="Gibon J."/>
            <person name="Kohler A."/>
            <person name="Lindquist E."/>
            <person name="Pereda V."/>
            <person name="Salamov A."/>
            <person name="Shapiro H.J."/>
            <person name="Wuyts J."/>
            <person name="Blaudez D."/>
            <person name="Buee M."/>
            <person name="Brokstein P."/>
            <person name="Canbaeck B."/>
            <person name="Cohen D."/>
            <person name="Courty P.E."/>
            <person name="Coutinho P.M."/>
            <person name="Delaruelle C."/>
            <person name="Detter J.C."/>
            <person name="Deveau A."/>
            <person name="DiFazio S."/>
            <person name="Duplessis S."/>
            <person name="Fraissinet-Tachet L."/>
            <person name="Lucic E."/>
            <person name="Frey-Klett P."/>
            <person name="Fourrey C."/>
            <person name="Feussner I."/>
            <person name="Gay G."/>
            <person name="Grimwood J."/>
            <person name="Hoegger P.J."/>
            <person name="Jain P."/>
            <person name="Kilaru S."/>
            <person name="Labbe J."/>
            <person name="Lin Y.C."/>
            <person name="Legue V."/>
            <person name="Le Tacon F."/>
            <person name="Marmeisse R."/>
            <person name="Melayah D."/>
            <person name="Montanini B."/>
            <person name="Muratet M."/>
            <person name="Nehls U."/>
            <person name="Niculita-Hirzel H."/>
            <person name="Oudot-Le Secq M.P."/>
            <person name="Peter M."/>
            <person name="Quesneville H."/>
            <person name="Rajashekar B."/>
            <person name="Reich M."/>
            <person name="Rouhier N."/>
            <person name="Schmutz J."/>
            <person name="Yin T."/>
            <person name="Chalot M."/>
            <person name="Henrissat B."/>
            <person name="Kuees U."/>
            <person name="Lucas S."/>
            <person name="Van de Peer Y."/>
            <person name="Podila G.K."/>
            <person name="Polle A."/>
            <person name="Pukkila P.J."/>
            <person name="Richardson P.M."/>
            <person name="Rouze P."/>
            <person name="Sanders I.R."/>
            <person name="Stajich J.E."/>
            <person name="Tunlid A."/>
            <person name="Tuskan G."/>
            <person name="Grigoriev I.V."/>
        </authorList>
    </citation>
    <scope>NUCLEOTIDE SEQUENCE [LARGE SCALE GENOMIC DNA]</scope>
    <source>
        <strain evidence="3">S238N-H82 / ATCC MYA-4686</strain>
    </source>
</reference>
<feature type="region of interest" description="Disordered" evidence="1">
    <location>
        <begin position="1"/>
        <end position="397"/>
    </location>
</feature>
<dbReference type="KEGG" id="lbc:LACBIDRAFT_316057"/>
<feature type="compositionally biased region" description="Basic and acidic residues" evidence="1">
    <location>
        <begin position="62"/>
        <end position="125"/>
    </location>
</feature>
<feature type="compositionally biased region" description="Basic and acidic residues" evidence="1">
    <location>
        <begin position="10"/>
        <end position="26"/>
    </location>
</feature>
<dbReference type="Proteomes" id="UP000001194">
    <property type="component" value="Unassembled WGS sequence"/>
</dbReference>
<proteinExistence type="predicted"/>
<feature type="compositionally biased region" description="Basic and acidic residues" evidence="1">
    <location>
        <begin position="35"/>
        <end position="55"/>
    </location>
</feature>
<accession>B0D3U3</accession>
<feature type="compositionally biased region" description="Low complexity" evidence="1">
    <location>
        <begin position="199"/>
        <end position="214"/>
    </location>
</feature>
<feature type="compositionally biased region" description="Basic and acidic residues" evidence="1">
    <location>
        <begin position="223"/>
        <end position="234"/>
    </location>
</feature>
<dbReference type="RefSeq" id="XP_001878629.1">
    <property type="nucleotide sequence ID" value="XM_001878594.1"/>
</dbReference>
<organism evidence="3">
    <name type="scientific">Laccaria bicolor (strain S238N-H82 / ATCC MYA-4686)</name>
    <name type="common">Bicoloured deceiver</name>
    <name type="synonym">Laccaria laccata var. bicolor</name>
    <dbReference type="NCBI Taxonomy" id="486041"/>
    <lineage>
        <taxon>Eukaryota</taxon>
        <taxon>Fungi</taxon>
        <taxon>Dikarya</taxon>
        <taxon>Basidiomycota</taxon>
        <taxon>Agaricomycotina</taxon>
        <taxon>Agaricomycetes</taxon>
        <taxon>Agaricomycetidae</taxon>
        <taxon>Agaricales</taxon>
        <taxon>Agaricineae</taxon>
        <taxon>Hydnangiaceae</taxon>
        <taxon>Laccaria</taxon>
    </lineage>
</organism>
<dbReference type="OrthoDB" id="3269397at2759"/>
<protein>
    <submittedName>
        <fullName evidence="2">Predicted protein</fullName>
    </submittedName>
</protein>
<dbReference type="EMBL" id="DS547096">
    <property type="protein sequence ID" value="EDR11328.1"/>
    <property type="molecule type" value="Genomic_DNA"/>
</dbReference>
<evidence type="ECO:0000256" key="1">
    <source>
        <dbReference type="SAM" id="MobiDB-lite"/>
    </source>
</evidence>
<feature type="compositionally biased region" description="Basic residues" evidence="1">
    <location>
        <begin position="126"/>
        <end position="140"/>
    </location>
</feature>
<dbReference type="InParanoid" id="B0D3U3"/>
<dbReference type="GeneID" id="6073982"/>